<gene>
    <name evidence="2" type="ORF">AFM12_11560</name>
</gene>
<accession>A0A0P7BLL0</accession>
<protein>
    <submittedName>
        <fullName evidence="2">Uncharacterized protein</fullName>
    </submittedName>
</protein>
<dbReference type="InterPro" id="IPR035959">
    <property type="entry name" value="RutC-like_sf"/>
</dbReference>
<keyword evidence="3" id="KW-1185">Reference proteome</keyword>
<dbReference type="PANTHER" id="PTHR11803">
    <property type="entry name" value="2-IMINOBUTANOATE/2-IMINOPROPANOATE DEAMINASE RIDA"/>
    <property type="match status" value="1"/>
</dbReference>
<dbReference type="GO" id="GO:0019239">
    <property type="term" value="F:deaminase activity"/>
    <property type="evidence" value="ECO:0007669"/>
    <property type="project" value="TreeGrafter"/>
</dbReference>
<dbReference type="EMBL" id="LGTQ01000009">
    <property type="protein sequence ID" value="KPM48133.1"/>
    <property type="molecule type" value="Genomic_DNA"/>
</dbReference>
<dbReference type="Pfam" id="PF01042">
    <property type="entry name" value="Ribonuc_L-PSP"/>
    <property type="match status" value="1"/>
</dbReference>
<dbReference type="SUPFAM" id="SSF55298">
    <property type="entry name" value="YjgF-like"/>
    <property type="match status" value="1"/>
</dbReference>
<dbReference type="FunFam" id="3.30.1330.40:FF:000001">
    <property type="entry name" value="L-PSP family endoribonuclease"/>
    <property type="match status" value="1"/>
</dbReference>
<proteinExistence type="inferred from homology"/>
<dbReference type="CDD" id="cd00448">
    <property type="entry name" value="YjgF_YER057c_UK114_family"/>
    <property type="match status" value="1"/>
</dbReference>
<evidence type="ECO:0000256" key="1">
    <source>
        <dbReference type="ARBA" id="ARBA00010552"/>
    </source>
</evidence>
<dbReference type="InterPro" id="IPR006056">
    <property type="entry name" value="RidA"/>
</dbReference>
<evidence type="ECO:0000313" key="2">
    <source>
        <dbReference type="EMBL" id="KPM48133.1"/>
    </source>
</evidence>
<evidence type="ECO:0000313" key="3">
    <source>
        <dbReference type="Proteomes" id="UP000050454"/>
    </source>
</evidence>
<dbReference type="AlphaFoldDB" id="A0A0P7BLL0"/>
<dbReference type="NCBIfam" id="TIGR00004">
    <property type="entry name" value="Rid family detoxifying hydrolase"/>
    <property type="match status" value="1"/>
</dbReference>
<comment type="similarity">
    <text evidence="1">Belongs to the RutC family.</text>
</comment>
<dbReference type="Gene3D" id="3.30.1330.40">
    <property type="entry name" value="RutC-like"/>
    <property type="match status" value="1"/>
</dbReference>
<comment type="caution">
    <text evidence="2">The sequence shown here is derived from an EMBL/GenBank/DDBJ whole genome shotgun (WGS) entry which is preliminary data.</text>
</comment>
<reference evidence="2 3" key="1">
    <citation type="submission" date="2015-07" db="EMBL/GenBank/DDBJ databases">
        <title>The draft genome sequence of Leadbetterella sp. JN14-9.</title>
        <authorList>
            <person name="Liu Y."/>
            <person name="Du J."/>
            <person name="Shao Z."/>
        </authorList>
    </citation>
    <scope>NUCLEOTIDE SEQUENCE [LARGE SCALE GENOMIC DNA]</scope>
    <source>
        <strain evidence="2 3">JN14-9</strain>
    </source>
</reference>
<organism evidence="2 3">
    <name type="scientific">Jiulongibacter sediminis</name>
    <dbReference type="NCBI Taxonomy" id="1605367"/>
    <lineage>
        <taxon>Bacteria</taxon>
        <taxon>Pseudomonadati</taxon>
        <taxon>Bacteroidota</taxon>
        <taxon>Cytophagia</taxon>
        <taxon>Cytophagales</taxon>
        <taxon>Leadbetterellaceae</taxon>
        <taxon>Jiulongibacter</taxon>
    </lineage>
</organism>
<dbReference type="PATRIC" id="fig|1605367.3.peg.3711"/>
<dbReference type="InterPro" id="IPR006175">
    <property type="entry name" value="YjgF/YER057c/UK114"/>
</dbReference>
<sequence>MIRTERAPKALGPYSQGVKSNGFTYLAGQLGIHPATGELAADSFETEVKQALENIKAILEAGGGSMSDIVNTTVYLTDLSKFSIFNDIYGTYFTENFPARTTVGAYALPKNARIEIAVVAISKD</sequence>
<dbReference type="Proteomes" id="UP000050454">
    <property type="component" value="Unassembled WGS sequence"/>
</dbReference>
<name>A0A0P7BLL0_9BACT</name>
<dbReference type="STRING" id="1605367.AFM12_11560"/>
<dbReference type="PANTHER" id="PTHR11803:SF39">
    <property type="entry name" value="2-IMINOBUTANOATE_2-IMINOPROPANOATE DEAMINASE"/>
    <property type="match status" value="1"/>
</dbReference>
<dbReference type="GO" id="GO:0005829">
    <property type="term" value="C:cytosol"/>
    <property type="evidence" value="ECO:0007669"/>
    <property type="project" value="TreeGrafter"/>
</dbReference>